<keyword evidence="2" id="KW-1185">Reference proteome</keyword>
<comment type="caution">
    <text evidence="1">The sequence shown here is derived from an EMBL/GenBank/DDBJ whole genome shotgun (WGS) entry which is preliminary data.</text>
</comment>
<organism evidence="1 2">
    <name type="scientific">Pristionchus entomophagus</name>
    <dbReference type="NCBI Taxonomy" id="358040"/>
    <lineage>
        <taxon>Eukaryota</taxon>
        <taxon>Metazoa</taxon>
        <taxon>Ecdysozoa</taxon>
        <taxon>Nematoda</taxon>
        <taxon>Chromadorea</taxon>
        <taxon>Rhabditida</taxon>
        <taxon>Rhabditina</taxon>
        <taxon>Diplogasteromorpha</taxon>
        <taxon>Diplogasteroidea</taxon>
        <taxon>Neodiplogasteridae</taxon>
        <taxon>Pristionchus</taxon>
    </lineage>
</organism>
<evidence type="ECO:0000313" key="2">
    <source>
        <dbReference type="Proteomes" id="UP001432027"/>
    </source>
</evidence>
<dbReference type="SUPFAM" id="SSF48371">
    <property type="entry name" value="ARM repeat"/>
    <property type="match status" value="1"/>
</dbReference>
<gene>
    <name evidence="1" type="ORF">PENTCL1PPCAC_10133</name>
</gene>
<dbReference type="EMBL" id="BTSX01000003">
    <property type="protein sequence ID" value="GMS87958.1"/>
    <property type="molecule type" value="Genomic_DNA"/>
</dbReference>
<dbReference type="Gene3D" id="1.25.10.10">
    <property type="entry name" value="Leucine-rich Repeat Variant"/>
    <property type="match status" value="1"/>
</dbReference>
<proteinExistence type="predicted"/>
<dbReference type="InterPro" id="IPR016024">
    <property type="entry name" value="ARM-type_fold"/>
</dbReference>
<feature type="non-terminal residue" evidence="1">
    <location>
        <position position="1"/>
    </location>
</feature>
<sequence>PVLPLYLDLAVIDVIIMTARNDKCALRVRIDAAMTISDALCTDKVFRHDIISKGALDMFVQCVDAADEEISEACVRGIRLVLECYDSRKSSATGVSQGLAKIAQMYSIGGHSLTSTREAMLCLSIFADGPDPSQTLLRTILAAITTAMCDYPEDTEVVERSLAALENRIADYSREVTLGVFLAQPRLLECCVSGMGCGIKAIEDSALTIIRNLLWRHNPTRRQMKQLLNSDERFLETLENSANPSKMGVLRGHATATFRSQVCGVLSDILESLLDKPRPRMLSLFLGYGVLNVIIAYLSKEDANDWQGMSWVIDY</sequence>
<dbReference type="Proteomes" id="UP001432027">
    <property type="component" value="Unassembled WGS sequence"/>
</dbReference>
<evidence type="ECO:0000313" key="1">
    <source>
        <dbReference type="EMBL" id="GMS87958.1"/>
    </source>
</evidence>
<name>A0AAV5T556_9BILA</name>
<dbReference type="AlphaFoldDB" id="A0AAV5T556"/>
<reference evidence="1" key="1">
    <citation type="submission" date="2023-10" db="EMBL/GenBank/DDBJ databases">
        <title>Genome assembly of Pristionchus species.</title>
        <authorList>
            <person name="Yoshida K."/>
            <person name="Sommer R.J."/>
        </authorList>
    </citation>
    <scope>NUCLEOTIDE SEQUENCE</scope>
    <source>
        <strain evidence="1">RS0144</strain>
    </source>
</reference>
<accession>A0AAV5T556</accession>
<protein>
    <submittedName>
        <fullName evidence="1">Uncharacterized protein</fullName>
    </submittedName>
</protein>
<dbReference type="InterPro" id="IPR011989">
    <property type="entry name" value="ARM-like"/>
</dbReference>